<accession>A0A6J7VVJ7</accession>
<sequence>MKEDIKVRLYPGTPSACAIVIEEIAKLKDLLEPIEIDTAIGKSTQQIQKLLYPELVKSGWILNFIYDSNTASLYPTSNYSLDAIKDVQSNSCIHNHRLLLELCFDNRQAIGTNLLKFETAKRIYERTDNSLATSIIVCGSQEGLADLKWDGGVASFSEYENALLTVYRDIFTIEPQYLIIKQ</sequence>
<proteinExistence type="predicted"/>
<protein>
    <submittedName>
        <fullName evidence="1">Unannotated protein</fullName>
    </submittedName>
</protein>
<reference evidence="1" key="1">
    <citation type="submission" date="2020-05" db="EMBL/GenBank/DDBJ databases">
        <authorList>
            <person name="Chiriac C."/>
            <person name="Salcher M."/>
            <person name="Ghai R."/>
            <person name="Kavagutti S V."/>
        </authorList>
    </citation>
    <scope>NUCLEOTIDE SEQUENCE</scope>
</reference>
<dbReference type="EMBL" id="CAFBRV010000124">
    <property type="protein sequence ID" value="CAB5121049.1"/>
    <property type="molecule type" value="Genomic_DNA"/>
</dbReference>
<organism evidence="1">
    <name type="scientific">freshwater metagenome</name>
    <dbReference type="NCBI Taxonomy" id="449393"/>
    <lineage>
        <taxon>unclassified sequences</taxon>
        <taxon>metagenomes</taxon>
        <taxon>ecological metagenomes</taxon>
    </lineage>
</organism>
<dbReference type="AlphaFoldDB" id="A0A6J7VVJ7"/>
<evidence type="ECO:0000313" key="1">
    <source>
        <dbReference type="EMBL" id="CAB5121049.1"/>
    </source>
</evidence>
<name>A0A6J7VVJ7_9ZZZZ</name>
<gene>
    <name evidence="1" type="ORF">UFOPK4410_01044</name>
</gene>